<name>A0A936N9J5_9ACTN</name>
<dbReference type="InterPro" id="IPR050639">
    <property type="entry name" value="SSR_resolvase"/>
</dbReference>
<protein>
    <submittedName>
        <fullName evidence="3">Recombinase family protein</fullName>
    </submittedName>
</protein>
<comment type="similarity">
    <text evidence="1">Belongs to the site-specific recombinase resolvase family.</text>
</comment>
<dbReference type="SMART" id="SM00857">
    <property type="entry name" value="Resolvase"/>
    <property type="match status" value="1"/>
</dbReference>
<evidence type="ECO:0000259" key="2">
    <source>
        <dbReference type="PROSITE" id="PS51736"/>
    </source>
</evidence>
<dbReference type="InterPro" id="IPR036162">
    <property type="entry name" value="Resolvase-like_N_sf"/>
</dbReference>
<dbReference type="Gene3D" id="3.40.50.1390">
    <property type="entry name" value="Resolvase, N-terminal catalytic domain"/>
    <property type="match status" value="1"/>
</dbReference>
<dbReference type="Pfam" id="PF00239">
    <property type="entry name" value="Resolvase"/>
    <property type="match status" value="1"/>
</dbReference>
<dbReference type="InterPro" id="IPR009057">
    <property type="entry name" value="Homeodomain-like_sf"/>
</dbReference>
<dbReference type="SUPFAM" id="SSF53041">
    <property type="entry name" value="Resolvase-like"/>
    <property type="match status" value="1"/>
</dbReference>
<comment type="caution">
    <text evidence="3">The sequence shown here is derived from an EMBL/GenBank/DDBJ whole genome shotgun (WGS) entry which is preliminary data.</text>
</comment>
<reference evidence="3 4" key="1">
    <citation type="submission" date="2020-10" db="EMBL/GenBank/DDBJ databases">
        <title>Connecting structure to function with the recovery of over 1000 high-quality activated sludge metagenome-assembled genomes encoding full-length rRNA genes using long-read sequencing.</title>
        <authorList>
            <person name="Singleton C.M."/>
            <person name="Petriglieri F."/>
            <person name="Kristensen J.M."/>
            <person name="Kirkegaard R.H."/>
            <person name="Michaelsen T.Y."/>
            <person name="Andersen M.H."/>
            <person name="Karst S.M."/>
            <person name="Dueholm M.S."/>
            <person name="Nielsen P.H."/>
            <person name="Albertsen M."/>
        </authorList>
    </citation>
    <scope>NUCLEOTIDE SEQUENCE [LARGE SCALE GENOMIC DNA]</scope>
    <source>
        <strain evidence="3">Lyne_18-Q3-R50-59_MAXAC.006</strain>
    </source>
</reference>
<dbReference type="Proteomes" id="UP000727993">
    <property type="component" value="Unassembled WGS sequence"/>
</dbReference>
<dbReference type="GO" id="GO:0000150">
    <property type="term" value="F:DNA strand exchange activity"/>
    <property type="evidence" value="ECO:0007669"/>
    <property type="project" value="InterPro"/>
</dbReference>
<sequence length="197" mass="21710">MQRGLEVNGHKGQIVGYARVSAADQNEARQVEALSDVDRLFCEKVSGKNVEDRTQLRELLEWVRDGDKVRVKSPDRLARSTRDLLDLIEQFHAKGVALEFVDNPALNTDTPQGAFMLTILGAVAQLERATIRERQAEGIAIAKRNGVYERAPKLSAEQIAHARERVEADVPKAKVACDLGVSRQTLYSALGGKGTYA</sequence>
<dbReference type="AlphaFoldDB" id="A0A936N9J5"/>
<dbReference type="SUPFAM" id="SSF46689">
    <property type="entry name" value="Homeodomain-like"/>
    <property type="match status" value="1"/>
</dbReference>
<evidence type="ECO:0000313" key="3">
    <source>
        <dbReference type="EMBL" id="MBK9296165.1"/>
    </source>
</evidence>
<accession>A0A936N9J5</accession>
<dbReference type="PANTHER" id="PTHR30461:SF26">
    <property type="entry name" value="RESOLVASE HOMOLOG YNEB"/>
    <property type="match status" value="1"/>
</dbReference>
<dbReference type="InterPro" id="IPR006119">
    <property type="entry name" value="Resolv_N"/>
</dbReference>
<proteinExistence type="inferred from homology"/>
<evidence type="ECO:0000256" key="1">
    <source>
        <dbReference type="ARBA" id="ARBA00009913"/>
    </source>
</evidence>
<dbReference type="CDD" id="cd00569">
    <property type="entry name" value="HTH_Hin_like"/>
    <property type="match status" value="1"/>
</dbReference>
<organism evidence="3 4">
    <name type="scientific">Candidatus Neomicrothrix subdominans</name>
    <dbReference type="NCBI Taxonomy" id="2954438"/>
    <lineage>
        <taxon>Bacteria</taxon>
        <taxon>Bacillati</taxon>
        <taxon>Actinomycetota</taxon>
        <taxon>Acidimicrobiia</taxon>
        <taxon>Acidimicrobiales</taxon>
        <taxon>Microthrixaceae</taxon>
        <taxon>Candidatus Neomicrothrix</taxon>
    </lineage>
</organism>
<gene>
    <name evidence="3" type="ORF">IPN02_04700</name>
</gene>
<dbReference type="PROSITE" id="PS51736">
    <property type="entry name" value="RECOMBINASES_3"/>
    <property type="match status" value="1"/>
</dbReference>
<dbReference type="PANTHER" id="PTHR30461">
    <property type="entry name" value="DNA-INVERTASE FROM LAMBDOID PROPHAGE"/>
    <property type="match status" value="1"/>
</dbReference>
<feature type="domain" description="Resolvase/invertase-type recombinase catalytic" evidence="2">
    <location>
        <begin position="13"/>
        <end position="146"/>
    </location>
</feature>
<evidence type="ECO:0000313" key="4">
    <source>
        <dbReference type="Proteomes" id="UP000727993"/>
    </source>
</evidence>
<dbReference type="GO" id="GO:0003677">
    <property type="term" value="F:DNA binding"/>
    <property type="evidence" value="ECO:0007669"/>
    <property type="project" value="InterPro"/>
</dbReference>
<dbReference type="Gene3D" id="1.10.10.60">
    <property type="entry name" value="Homeodomain-like"/>
    <property type="match status" value="1"/>
</dbReference>
<dbReference type="CDD" id="cd03768">
    <property type="entry name" value="SR_ResInv"/>
    <property type="match status" value="1"/>
</dbReference>
<dbReference type="EMBL" id="JADJZA010000001">
    <property type="protein sequence ID" value="MBK9296165.1"/>
    <property type="molecule type" value="Genomic_DNA"/>
</dbReference>